<feature type="binding site" evidence="6">
    <location>
        <position position="140"/>
    </location>
    <ligand>
        <name>Fe cation</name>
        <dbReference type="ChEBI" id="CHEBI:24875"/>
        <note>catalytic</note>
    </ligand>
</feature>
<dbReference type="NCBIfam" id="NF011930">
    <property type="entry name" value="PRK15401.1"/>
    <property type="match status" value="1"/>
</dbReference>
<comment type="cofactor">
    <cofactor evidence="6">
        <name>Fe(2+)</name>
        <dbReference type="ChEBI" id="CHEBI:29033"/>
    </cofactor>
    <text evidence="6">Binds 1 Fe(2+) ion per subunit.</text>
</comment>
<evidence type="ECO:0000256" key="6">
    <source>
        <dbReference type="PIRSR" id="PIRSR604574-2"/>
    </source>
</evidence>
<dbReference type="EMBL" id="CP023422">
    <property type="protein sequence ID" value="ATD61712.1"/>
    <property type="molecule type" value="Genomic_DNA"/>
</dbReference>
<keyword evidence="8" id="KW-0489">Methyltransferase</keyword>
<dbReference type="Gene3D" id="2.60.120.590">
    <property type="entry name" value="Alpha-ketoglutarate-dependent dioxygenase AlkB-like"/>
    <property type="match status" value="1"/>
</dbReference>
<dbReference type="PANTHER" id="PTHR16557">
    <property type="entry name" value="ALKYLATED DNA REPAIR PROTEIN ALKB-RELATED"/>
    <property type="match status" value="1"/>
</dbReference>
<dbReference type="PROSITE" id="PS51471">
    <property type="entry name" value="FE2OG_OXY"/>
    <property type="match status" value="1"/>
</dbReference>
<dbReference type="RefSeq" id="WP_096235717.1">
    <property type="nucleotide sequence ID" value="NZ_CP023422.1"/>
</dbReference>
<evidence type="ECO:0000313" key="8">
    <source>
        <dbReference type="EMBL" id="ATD61712.1"/>
    </source>
</evidence>
<keyword evidence="9" id="KW-1185">Reference proteome</keyword>
<gene>
    <name evidence="8" type="ORF">CNX70_17250</name>
</gene>
<evidence type="ECO:0000256" key="1">
    <source>
        <dbReference type="ARBA" id="ARBA00022723"/>
    </source>
</evidence>
<dbReference type="KEGG" id="jsv:CNX70_17250"/>
<dbReference type="InterPro" id="IPR037151">
    <property type="entry name" value="AlkB-like_sf"/>
</dbReference>
<evidence type="ECO:0000313" key="9">
    <source>
        <dbReference type="Proteomes" id="UP000218437"/>
    </source>
</evidence>
<organism evidence="8 9">
    <name type="scientific">Janthinobacterium svalbardensis</name>
    <dbReference type="NCBI Taxonomy" id="368607"/>
    <lineage>
        <taxon>Bacteria</taxon>
        <taxon>Pseudomonadati</taxon>
        <taxon>Pseudomonadota</taxon>
        <taxon>Betaproteobacteria</taxon>
        <taxon>Burkholderiales</taxon>
        <taxon>Oxalobacteraceae</taxon>
        <taxon>Janthinobacterium</taxon>
    </lineage>
</organism>
<evidence type="ECO:0000256" key="3">
    <source>
        <dbReference type="ARBA" id="ARBA00023002"/>
    </source>
</evidence>
<dbReference type="Proteomes" id="UP000218437">
    <property type="component" value="Chromosome"/>
</dbReference>
<protein>
    <submittedName>
        <fullName evidence="8">DNA oxidative demethylase AlkB</fullName>
    </submittedName>
</protein>
<evidence type="ECO:0000256" key="2">
    <source>
        <dbReference type="ARBA" id="ARBA00022964"/>
    </source>
</evidence>
<feature type="binding site" evidence="5">
    <location>
        <begin position="127"/>
        <end position="129"/>
    </location>
    <ligand>
        <name>2-oxoglutarate</name>
        <dbReference type="ChEBI" id="CHEBI:16810"/>
    </ligand>
</feature>
<evidence type="ECO:0000256" key="4">
    <source>
        <dbReference type="ARBA" id="ARBA00023004"/>
    </source>
</evidence>
<keyword evidence="8" id="KW-0808">Transferase</keyword>
<dbReference type="GO" id="GO:0032259">
    <property type="term" value="P:methylation"/>
    <property type="evidence" value="ECO:0007669"/>
    <property type="project" value="UniProtKB-KW"/>
</dbReference>
<feature type="domain" description="Fe2OG dioxygenase" evidence="7">
    <location>
        <begin position="120"/>
        <end position="220"/>
    </location>
</feature>
<feature type="binding site" evidence="5">
    <location>
        <begin position="83"/>
        <end position="85"/>
    </location>
    <ligand>
        <name>substrate</name>
    </ligand>
</feature>
<feature type="binding site" evidence="5">
    <location>
        <position position="142"/>
    </location>
    <ligand>
        <name>substrate</name>
    </ligand>
</feature>
<keyword evidence="2" id="KW-0223">Dioxygenase</keyword>
<keyword evidence="4 6" id="KW-0408">Iron</keyword>
<dbReference type="InterPro" id="IPR004574">
    <property type="entry name" value="Alkb"/>
</dbReference>
<dbReference type="GO" id="GO:0005737">
    <property type="term" value="C:cytoplasm"/>
    <property type="evidence" value="ECO:0007669"/>
    <property type="project" value="TreeGrafter"/>
</dbReference>
<evidence type="ECO:0000259" key="7">
    <source>
        <dbReference type="PROSITE" id="PS51471"/>
    </source>
</evidence>
<dbReference type="InterPro" id="IPR027450">
    <property type="entry name" value="AlkB-like"/>
</dbReference>
<dbReference type="GO" id="GO:0008168">
    <property type="term" value="F:methyltransferase activity"/>
    <property type="evidence" value="ECO:0007669"/>
    <property type="project" value="UniProtKB-KW"/>
</dbReference>
<dbReference type="InterPro" id="IPR005123">
    <property type="entry name" value="Oxoglu/Fe-dep_dioxygenase_dom"/>
</dbReference>
<dbReference type="SUPFAM" id="SSF51197">
    <property type="entry name" value="Clavaminate synthase-like"/>
    <property type="match status" value="1"/>
</dbReference>
<sequence>MNLSLFADEDQAPASPAPLVPGSSASVLLRAFALAYLDELLPALDAIVLAAPLRHMATPGGLRMSVAMSNCGAQGWITDGRGYRYARLDPASGRPWPPMPPVFLRLAQQAALAAGYPGFTPDACLVNRYAPGARMALHQDRDECDFTAPIVSVSLGLPATFLFGGAERANKAARIALLHGDVVVWGGADRLRFHGVAPLKDGEHALLGAQRINLTFRKAG</sequence>
<reference evidence="8 9" key="1">
    <citation type="submission" date="2017-09" db="EMBL/GenBank/DDBJ databases">
        <title>Complete genome sequence of Janthinobacterium svalbardensis PAMC 27463.</title>
        <authorList>
            <person name="Cho Y.-J."/>
            <person name="Cho A."/>
            <person name="Kim O.-S."/>
            <person name="Lee J.-I."/>
        </authorList>
    </citation>
    <scope>NUCLEOTIDE SEQUENCE [LARGE SCALE GENOMIC DNA]</scope>
    <source>
        <strain evidence="8 9">PAMC 27463</strain>
    </source>
</reference>
<dbReference type="PANTHER" id="PTHR16557:SF2">
    <property type="entry name" value="NUCLEIC ACID DIOXYGENASE ALKBH1"/>
    <property type="match status" value="1"/>
</dbReference>
<dbReference type="GO" id="GO:0035516">
    <property type="term" value="F:broad specificity oxidative DNA demethylase activity"/>
    <property type="evidence" value="ECO:0007669"/>
    <property type="project" value="TreeGrafter"/>
</dbReference>
<feature type="binding site" evidence="5">
    <location>
        <position position="76"/>
    </location>
    <ligand>
        <name>substrate</name>
    </ligand>
</feature>
<feature type="binding site" evidence="5">
    <location>
        <position position="168"/>
    </location>
    <ligand>
        <name>substrate</name>
    </ligand>
</feature>
<dbReference type="Pfam" id="PF13532">
    <property type="entry name" value="2OG-FeII_Oxy_2"/>
    <property type="match status" value="1"/>
</dbReference>
<dbReference type="GO" id="GO:0035515">
    <property type="term" value="F:oxidative RNA demethylase activity"/>
    <property type="evidence" value="ECO:0007669"/>
    <property type="project" value="TreeGrafter"/>
</dbReference>
<evidence type="ECO:0000256" key="5">
    <source>
        <dbReference type="PIRSR" id="PIRSR604574-1"/>
    </source>
</evidence>
<keyword evidence="3" id="KW-0560">Oxidoreductase</keyword>
<keyword evidence="1 6" id="KW-0479">Metal-binding</keyword>
<proteinExistence type="predicted"/>
<dbReference type="GO" id="GO:0035513">
    <property type="term" value="P:oxidative RNA demethylation"/>
    <property type="evidence" value="ECO:0007669"/>
    <property type="project" value="TreeGrafter"/>
</dbReference>
<name>A0A290WXU8_9BURK</name>
<accession>A0A290WXU8</accession>
<feature type="binding site" evidence="6">
    <location>
        <position position="194"/>
    </location>
    <ligand>
        <name>Fe cation</name>
        <dbReference type="ChEBI" id="CHEBI:24875"/>
        <note>catalytic</note>
    </ligand>
</feature>
<feature type="binding site" evidence="6">
    <location>
        <position position="138"/>
    </location>
    <ligand>
        <name>Fe cation</name>
        <dbReference type="ChEBI" id="CHEBI:24875"/>
        <note>catalytic</note>
    </ligand>
</feature>
<feature type="binding site" evidence="5">
    <location>
        <begin position="211"/>
        <end position="217"/>
    </location>
    <ligand>
        <name>2-oxoglutarate</name>
        <dbReference type="ChEBI" id="CHEBI:16810"/>
    </ligand>
</feature>
<dbReference type="AlphaFoldDB" id="A0A290WXU8"/>
<dbReference type="GO" id="GO:0008198">
    <property type="term" value="F:ferrous iron binding"/>
    <property type="evidence" value="ECO:0007669"/>
    <property type="project" value="TreeGrafter"/>
</dbReference>